<sequence>MAKAGGTYPDIVQGVSGKPPHRRRPGQTTEQINILSDPVEGLVRRRGTRFAARLPLALSEAARVELQDMDVFDFTQEGREYALLYRRKASALGSASFAFLYDKTGEKFIPITYENSAWVNTLVAGGASSLAAIGSYVYIAGNDNRPSATSTNLWQEETNLHRLAAWIRTGKFNTTYTVTLHRADGTTLQVTYKTVTAAYPGTLDTSDIPFYLNDGTTPDPEYQKHVNDRVNEYNSAVNEWIVTSAEQTRPEYIAEKLSDLLVDEGVASTYLKGSILIDDDQFVDITVDDEGDGTTFFAAGQEITDATYATKYHFHGKIIRVRPSGAGADEAYYLRAELESGETSGFGSVDWFETAGVTCTIDNLVAQLYIYNGQACIARNGAGITSIFPASGDHPAYGERKVGDGLTSPIPWFIDKPITMLSVFQDRLIVGSANYVNASMSGDYLDFWRGSVVTIADDDPVEMFAFGSEGDVLRHAVLYNGNLIIFGERQQYGVSGDALLAPKSPLIRAVSANKDSTDAKAQTSGNFIFYSQYGSEGVSLHQMRVGALNGQQTVTDELSEEQDNWLKGEPLQIATVTAPNVVLFRTRNQPSTFYLYRYEDNKNNGQRQLEAWSKFQYATSLGNILGVSVFKKSGIVFTGRASGVVADVLDFKGELDEHGYIDSRIAYANREENGVADGSVVVNATSDYFLLGTPLARIAEFLSQFDDLDPAALEFGVVSPASVTPTNPFPRDQNGQAVLDGRMALNRVTADVQNTAGMVAVVATRNRVQSSIDFEGRILGDSDNLIGQQPVYSGQLSIPVGREVRECSYTISSKDWLPLRVTGLSWVGQTFNNVRRVS</sequence>
<reference evidence="2" key="1">
    <citation type="submission" date="2022-06" db="EMBL/GenBank/DDBJ databases">
        <title>Comparative analysis of new lytic phages for the biological control of phytopathogenic Xanthomonas spp.</title>
        <authorList>
            <person name="Domingo-Calap M.L."/>
            <person name="Bernabeu-Gimeno M."/>
            <person name="Aure C.M."/>
            <person name="Marco-Noales E."/>
            <person name="Domingo-Calap P."/>
        </authorList>
    </citation>
    <scope>NUCLEOTIDE SEQUENCE</scope>
</reference>
<keyword evidence="3" id="KW-1185">Reference proteome</keyword>
<dbReference type="Proteomes" id="UP001064200">
    <property type="component" value="Segment"/>
</dbReference>
<evidence type="ECO:0000313" key="2">
    <source>
        <dbReference type="EMBL" id="UVB03019.1"/>
    </source>
</evidence>
<dbReference type="EMBL" id="ON911539">
    <property type="protein sequence ID" value="UVB03019.1"/>
    <property type="molecule type" value="Genomic_DNA"/>
</dbReference>
<organism evidence="2 3">
    <name type="scientific">Xanthomonas phage vB_Xar_IVIA-DoCa2</name>
    <dbReference type="NCBI Taxonomy" id="2970491"/>
    <lineage>
        <taxon>Viruses</taxon>
        <taxon>Duplodnaviria</taxon>
        <taxon>Heunggongvirae</taxon>
        <taxon>Uroviricota</taxon>
        <taxon>Caudoviricetes</taxon>
        <taxon>Autographivirales</taxon>
        <taxon>Autonotataviridae</taxon>
        <taxon>Gujervirinae</taxon>
        <taxon>Pradovirus</taxon>
        <taxon>Pradovirus IVIADoCa2</taxon>
    </lineage>
</organism>
<accession>A0A976XIV7</accession>
<feature type="region of interest" description="Disordered" evidence="1">
    <location>
        <begin position="1"/>
        <end position="28"/>
    </location>
</feature>
<name>A0A976XIV7_9CAUD</name>
<protein>
    <submittedName>
        <fullName evidence="2">Tail tubular protein B</fullName>
    </submittedName>
</protein>
<dbReference type="InterPro" id="IPR058003">
    <property type="entry name" value="Phage_gp12"/>
</dbReference>
<dbReference type="Pfam" id="PF25675">
    <property type="entry name" value="Phage_nozzle"/>
    <property type="match status" value="2"/>
</dbReference>
<evidence type="ECO:0000256" key="1">
    <source>
        <dbReference type="SAM" id="MobiDB-lite"/>
    </source>
</evidence>
<proteinExistence type="predicted"/>
<gene>
    <name evidence="2" type="ORF">IVIADoCa2_42</name>
</gene>
<evidence type="ECO:0000313" key="3">
    <source>
        <dbReference type="Proteomes" id="UP001064200"/>
    </source>
</evidence>